<evidence type="ECO:0000313" key="2">
    <source>
        <dbReference type="EMBL" id="SHO55452.1"/>
    </source>
</evidence>
<feature type="signal peptide" evidence="1">
    <location>
        <begin position="1"/>
        <end position="23"/>
    </location>
</feature>
<reference evidence="3" key="1">
    <citation type="submission" date="2016-12" db="EMBL/GenBank/DDBJ databases">
        <authorList>
            <person name="Rodrigo-Torres L."/>
            <person name="Arahal R.D."/>
            <person name="Lucena T."/>
        </authorList>
    </citation>
    <scope>NUCLEOTIDE SEQUENCE [LARGE SCALE GENOMIC DNA]</scope>
</reference>
<evidence type="ECO:0000256" key="1">
    <source>
        <dbReference type="SAM" id="SignalP"/>
    </source>
</evidence>
<evidence type="ECO:0000313" key="3">
    <source>
        <dbReference type="Proteomes" id="UP000184600"/>
    </source>
</evidence>
<evidence type="ECO:0008006" key="4">
    <source>
        <dbReference type="Google" id="ProtNLM"/>
    </source>
</evidence>
<keyword evidence="3" id="KW-1185">Reference proteome</keyword>
<dbReference type="EMBL" id="FRFG01000014">
    <property type="protein sequence ID" value="SHO55452.1"/>
    <property type="molecule type" value="Genomic_DNA"/>
</dbReference>
<dbReference type="Proteomes" id="UP000184600">
    <property type="component" value="Unassembled WGS sequence"/>
</dbReference>
<sequence>MTNRVFRKIPVSLLVLASSWASAADFNYNYFEFRTGSSPQSFGSEFSMNITDNFHVRASADSQIDHDWDLAGGIGFNGPVAPTTDMFGHLLLHEIKYPKDDGGGSDTLVELSVGIRTWIADKLEGFGKIGRMDRHSVVGAGIRFHSTGQLSMNMETTNNGVWGPQIILGVRYQF</sequence>
<protein>
    <recommendedName>
        <fullName evidence="4">Outer membrane protein beta-barrel domain-containing protein</fullName>
    </recommendedName>
</protein>
<proteinExistence type="predicted"/>
<dbReference type="RefSeq" id="WP_073580459.1">
    <property type="nucleotide sequence ID" value="NZ_AP024898.1"/>
</dbReference>
<keyword evidence="1" id="KW-0732">Signal</keyword>
<dbReference type="OrthoDB" id="5814217at2"/>
<name>A0A1M7YS52_9VIBR</name>
<gene>
    <name evidence="2" type="ORF">VQ7734_01182</name>
</gene>
<dbReference type="STRING" id="1117707.VQ7734_01182"/>
<accession>A0A1M7YS52</accession>
<organism evidence="2 3">
    <name type="scientific">Vibrio quintilis</name>
    <dbReference type="NCBI Taxonomy" id="1117707"/>
    <lineage>
        <taxon>Bacteria</taxon>
        <taxon>Pseudomonadati</taxon>
        <taxon>Pseudomonadota</taxon>
        <taxon>Gammaproteobacteria</taxon>
        <taxon>Vibrionales</taxon>
        <taxon>Vibrionaceae</taxon>
        <taxon>Vibrio</taxon>
    </lineage>
</organism>
<feature type="chain" id="PRO_5013337310" description="Outer membrane protein beta-barrel domain-containing protein" evidence="1">
    <location>
        <begin position="24"/>
        <end position="174"/>
    </location>
</feature>
<dbReference type="AlphaFoldDB" id="A0A1M7YS52"/>